<evidence type="ECO:0000256" key="2">
    <source>
        <dbReference type="SAM" id="Coils"/>
    </source>
</evidence>
<dbReference type="OrthoDB" id="6625270at2759"/>
<dbReference type="PROSITE" id="PS50157">
    <property type="entry name" value="ZINC_FINGER_C2H2_2"/>
    <property type="match status" value="1"/>
</dbReference>
<keyword evidence="1" id="KW-0863">Zinc-finger</keyword>
<keyword evidence="1" id="KW-0862">Zinc</keyword>
<keyword evidence="1" id="KW-0479">Metal-binding</keyword>
<dbReference type="SUPFAM" id="SSF57667">
    <property type="entry name" value="beta-beta-alpha zinc fingers"/>
    <property type="match status" value="1"/>
</dbReference>
<dbReference type="InterPro" id="IPR012337">
    <property type="entry name" value="RNaseH-like_sf"/>
</dbReference>
<evidence type="ECO:0000259" key="3">
    <source>
        <dbReference type="PROSITE" id="PS50157"/>
    </source>
</evidence>
<feature type="domain" description="C2H2-type" evidence="3">
    <location>
        <begin position="2"/>
        <end position="29"/>
    </location>
</feature>
<organism evidence="4 5">
    <name type="scientific">Aphis craccivora</name>
    <name type="common">Cowpea aphid</name>
    <dbReference type="NCBI Taxonomy" id="307492"/>
    <lineage>
        <taxon>Eukaryota</taxon>
        <taxon>Metazoa</taxon>
        <taxon>Ecdysozoa</taxon>
        <taxon>Arthropoda</taxon>
        <taxon>Hexapoda</taxon>
        <taxon>Insecta</taxon>
        <taxon>Pterygota</taxon>
        <taxon>Neoptera</taxon>
        <taxon>Paraneoptera</taxon>
        <taxon>Hemiptera</taxon>
        <taxon>Sternorrhyncha</taxon>
        <taxon>Aphidomorpha</taxon>
        <taxon>Aphidoidea</taxon>
        <taxon>Aphididae</taxon>
        <taxon>Aphidini</taxon>
        <taxon>Aphis</taxon>
        <taxon>Aphis</taxon>
    </lineage>
</organism>
<evidence type="ECO:0000313" key="4">
    <source>
        <dbReference type="EMBL" id="KAF0714363.1"/>
    </source>
</evidence>
<evidence type="ECO:0000256" key="1">
    <source>
        <dbReference type="PROSITE-ProRule" id="PRU00042"/>
    </source>
</evidence>
<comment type="caution">
    <text evidence="4">The sequence shown here is derived from an EMBL/GenBank/DDBJ whole genome shotgun (WGS) entry which is preliminary data.</text>
</comment>
<proteinExistence type="predicted"/>
<dbReference type="SUPFAM" id="SSF53098">
    <property type="entry name" value="Ribonuclease H-like"/>
    <property type="match status" value="1"/>
</dbReference>
<dbReference type="InterPro" id="IPR013087">
    <property type="entry name" value="Znf_C2H2_type"/>
</dbReference>
<dbReference type="PROSITE" id="PS00028">
    <property type="entry name" value="ZINC_FINGER_C2H2_1"/>
    <property type="match status" value="1"/>
</dbReference>
<sequence>MFKCDQCPSVFTRKDNLTMHHKTHTGIRFPFTVCPSTFSFKTNLNKHYKNVHGYVPAHHRARENVITPQIQIAPQIFVPDIPAGGSNIISDDDICMLAMDAYEMLDADTGYQALLQHSITDKHKDNCKSKLNLKQLHLSLVSKSSSTTATEFNESTTVMPSGNLELGVYCKQEDASKAELMWTMKSVLCNMSGSSCDGLVELFKAMFPNAVPDKFSLSRSKISYLITDALGPHFRQIVLDGIQNHSTYYTLMYDETTNSESKKELQVAVRYWCNTKKEIVVSHLETFFIASATAVKIEEYLMLALDNADLPKEKLLMLGSDGPNVNKKVFRLVNEGIKSIRGHGLIDIGSCNIHIVHNAFLKGLDRWPKRWEDYSVIQTEKGIPAHRFIKHCSSRWLTLGAAAERILEQWEALMHYFKIFVPKHRNEILRTPKFLKISSFIKLVELKPEIVFVVNSAKMFQQFTLTFQRQEPLIHVMYDELWKLLITIGGKVCKETALSTWNNNDSLFINENLKPLNSIELPDNVSEILATFDEKKKIMFLKNVQTHYKAAGCHILEKSSFNHATKIKYFSCLQPNELKVDRSIRYIVKISEFMPFKFDSKKTTIPLNNRIDHYWNNIFDIKNNFGDQKYPFITKVVKAALTLSHGSADIERQFSVSGNVLTEDKTAMSCRMLNARLNIKQGIKNFHNRPDLVLIDKKLLIAAQLAKQNYISMLEKLKKEFEESNRQKLKKEEENNWKKILKR</sequence>
<accession>A0A6G0VYL3</accession>
<dbReference type="SMART" id="SM00355">
    <property type="entry name" value="ZnF_C2H2"/>
    <property type="match status" value="2"/>
</dbReference>
<dbReference type="AlphaFoldDB" id="A0A6G0VYL3"/>
<gene>
    <name evidence="4" type="ORF">FWK35_00031206</name>
</gene>
<dbReference type="PANTHER" id="PTHR37162">
    <property type="entry name" value="HAT FAMILY DIMERISATION DOMAINCONTAINING PROTEIN-RELATED"/>
    <property type="match status" value="1"/>
</dbReference>
<evidence type="ECO:0000313" key="5">
    <source>
        <dbReference type="Proteomes" id="UP000478052"/>
    </source>
</evidence>
<dbReference type="Pfam" id="PF00096">
    <property type="entry name" value="zf-C2H2"/>
    <property type="match status" value="1"/>
</dbReference>
<dbReference type="GO" id="GO:0008270">
    <property type="term" value="F:zinc ion binding"/>
    <property type="evidence" value="ECO:0007669"/>
    <property type="project" value="UniProtKB-KW"/>
</dbReference>
<reference evidence="4 5" key="1">
    <citation type="submission" date="2019-08" db="EMBL/GenBank/DDBJ databases">
        <title>Whole genome of Aphis craccivora.</title>
        <authorList>
            <person name="Voronova N.V."/>
            <person name="Shulinski R.S."/>
            <person name="Bandarenka Y.V."/>
            <person name="Zhorov D.G."/>
            <person name="Warner D."/>
        </authorList>
    </citation>
    <scope>NUCLEOTIDE SEQUENCE [LARGE SCALE GENOMIC DNA]</scope>
    <source>
        <strain evidence="4">180601</strain>
        <tissue evidence="4">Whole Body</tissue>
    </source>
</reference>
<keyword evidence="5" id="KW-1185">Reference proteome</keyword>
<dbReference type="EMBL" id="VUJU01010435">
    <property type="protein sequence ID" value="KAF0714363.1"/>
    <property type="molecule type" value="Genomic_DNA"/>
</dbReference>
<name>A0A6G0VYL3_APHCR</name>
<feature type="coiled-coil region" evidence="2">
    <location>
        <begin position="700"/>
        <end position="734"/>
    </location>
</feature>
<dbReference type="PANTHER" id="PTHR37162:SF1">
    <property type="entry name" value="BED-TYPE DOMAIN-CONTAINING PROTEIN"/>
    <property type="match status" value="1"/>
</dbReference>
<dbReference type="Proteomes" id="UP000478052">
    <property type="component" value="Unassembled WGS sequence"/>
</dbReference>
<protein>
    <recommendedName>
        <fullName evidence="3">C2H2-type domain-containing protein</fullName>
    </recommendedName>
</protein>
<dbReference type="Gene3D" id="3.30.160.60">
    <property type="entry name" value="Classic Zinc Finger"/>
    <property type="match status" value="1"/>
</dbReference>
<keyword evidence="2" id="KW-0175">Coiled coil</keyword>
<dbReference type="InterPro" id="IPR036236">
    <property type="entry name" value="Znf_C2H2_sf"/>
</dbReference>